<sequence>MQNRRLRLPVEDQWGATYSNDGAGTAGNVNFLMRRNSPPELPQ</sequence>
<name>A0A024H1B0_9MICC</name>
<protein>
    <submittedName>
        <fullName evidence="2">Uncharacterized protein</fullName>
    </submittedName>
</protein>
<evidence type="ECO:0000313" key="3">
    <source>
        <dbReference type="Proteomes" id="UP000035722"/>
    </source>
</evidence>
<comment type="caution">
    <text evidence="2">The sequence shown here is derived from an EMBL/GenBank/DDBJ whole genome shotgun (WGS) entry which is preliminary data.</text>
</comment>
<feature type="region of interest" description="Disordered" evidence="1">
    <location>
        <begin position="19"/>
        <end position="43"/>
    </location>
</feature>
<evidence type="ECO:0000256" key="1">
    <source>
        <dbReference type="SAM" id="MobiDB-lite"/>
    </source>
</evidence>
<proteinExistence type="predicted"/>
<evidence type="ECO:0000313" key="2">
    <source>
        <dbReference type="EMBL" id="CCQ45813.1"/>
    </source>
</evidence>
<dbReference type="AlphaFoldDB" id="A0A024H1B0"/>
<dbReference type="Proteomes" id="UP000035722">
    <property type="component" value="Unassembled WGS sequence"/>
</dbReference>
<organism evidence="2 3">
    <name type="scientific">Pseudarthrobacter siccitolerans</name>
    <dbReference type="NCBI Taxonomy" id="861266"/>
    <lineage>
        <taxon>Bacteria</taxon>
        <taxon>Bacillati</taxon>
        <taxon>Actinomycetota</taxon>
        <taxon>Actinomycetes</taxon>
        <taxon>Micrococcales</taxon>
        <taxon>Micrococcaceae</taxon>
        <taxon>Pseudarthrobacter</taxon>
    </lineage>
</organism>
<keyword evidence="3" id="KW-1185">Reference proteome</keyword>
<reference evidence="3" key="1">
    <citation type="journal article" date="2014" name="Genome Announc.">
        <title>Genome Sequence of Arthrobacter siccitolerans 4J27, a Xeroprotectant-Producing Desiccation-Tolerant Microorganism.</title>
        <authorList>
            <person name="Manzanera M."/>
            <person name="Santa-Cruz-Calvo L."/>
            <person name="Vilchez J.I."/>
            <person name="Garcia-Fontana C."/>
            <person name="Silva-Castro G.A."/>
            <person name="Calvo C."/>
            <person name="Gonzalez-Lopez J."/>
        </authorList>
    </citation>
    <scope>NUCLEOTIDE SEQUENCE [LARGE SCALE GENOMIC DNA]</scope>
    <source>
        <strain evidence="3">4J27</strain>
    </source>
</reference>
<accession>A0A024H1B0</accession>
<dbReference type="EMBL" id="CAQI01000040">
    <property type="protein sequence ID" value="CCQ45813.1"/>
    <property type="molecule type" value="Genomic_DNA"/>
</dbReference>
<gene>
    <name evidence="2" type="ORF">ARTSIC4J27_1768</name>
</gene>